<sequence length="251" mass="29392">MSEEDWRVSNRLFAVLQGGVRSAMLYISSLPEEEREKGKREFKKRLLQKETGFIYRLRKAEGIKWSFHVRDYHVGYVREMVAGSSLPDSLRLYVYISNPLWHGRYRPGLTNFNKEWPFVNMWIKTGFMWDNIEDQHICIGGEISQGWGPGTVGIVIKAFSCKERKIEVNPTMVIRGEIEPKKWCGDCWNLMCLKYSPPQTLQRLAMLACGRRAEDWRGCCNQRFVSPYRTPCDLEVVQRKPSWSLLWTGEL</sequence>
<dbReference type="EMBL" id="LC179612">
    <property type="protein sequence ID" value="BAX00798.1"/>
    <property type="molecule type" value="Genomic_RNA"/>
</dbReference>
<dbReference type="GO" id="GO:0019058">
    <property type="term" value="P:viral life cycle"/>
    <property type="evidence" value="ECO:0007669"/>
    <property type="project" value="InterPro"/>
</dbReference>
<evidence type="ECO:0000313" key="1">
    <source>
        <dbReference type="EMBL" id="BAT22739.1"/>
    </source>
</evidence>
<dbReference type="InterPro" id="IPR008668">
    <property type="entry name" value="Vir_infectivity_fact_Lentivir"/>
</dbReference>
<protein>
    <submittedName>
        <fullName evidence="1">Viral infectivity factor</fullName>
    </submittedName>
    <submittedName>
        <fullName evidence="2">Virus infectivity factor</fullName>
    </submittedName>
</protein>
<proteinExistence type="predicted"/>
<name>A0A0P0YNQ4_9RETR</name>
<reference evidence="1" key="1">
    <citation type="journal article" date="2016" name="J. Virol.">
        <title>A Naturally Occurring Domestic Cat APOBEC3 Variant Confers Resistance to Feline Immunodeficiency Virus Infection.</title>
        <authorList>
            <person name="Yoshikawa R."/>
            <person name="Izumi T."/>
            <person name="Yamada E."/>
            <person name="Nakano Y."/>
            <person name="Misawa N."/>
            <person name="Ren F."/>
            <person name="Carpenter M.A."/>
            <person name="Ikeda T."/>
            <person name="Muenk C."/>
            <person name="Harris R.S."/>
            <person name="Miyazawa T."/>
            <person name="Koyanagi Y."/>
            <person name="Sato K."/>
        </authorList>
    </citation>
    <scope>NUCLEOTIDE SEQUENCE</scope>
    <source>
        <strain evidence="1">Shizuoka</strain>
    </source>
</reference>
<reference evidence="2" key="2">
    <citation type="journal article" date="2017" name="J. Virol.">
        <title>Feline immunodeficiency virus evolutionarily acquires two proteins, Vif and protease, capable of antagonizing feline APOBEC3.</title>
        <authorList>
            <person name="Yoshikawa R."/>
            <person name="Takeuchi J.S."/>
            <person name="Yamada E."/>
            <person name="Nakano Y."/>
            <person name="Misawa N."/>
            <person name="Kimura Y."/>
            <person name="Ren F."/>
            <person name="Miyazawa T."/>
            <person name="Koyanagi Y."/>
            <person name="Sato K."/>
        </authorList>
    </citation>
    <scope>NUCLEOTIDE SEQUENCE</scope>
    <source>
        <strain evidence="2">Shizuoka</strain>
    </source>
</reference>
<evidence type="ECO:0000313" key="2">
    <source>
        <dbReference type="EMBL" id="BAX00798.1"/>
    </source>
</evidence>
<accession>A0A0P0YNQ4</accession>
<organism evidence="1">
    <name type="scientific">Feline immunodeficiency virus</name>
    <dbReference type="NCBI Taxonomy" id="11673"/>
    <lineage>
        <taxon>Viruses</taxon>
        <taxon>Riboviria</taxon>
        <taxon>Pararnavirae</taxon>
        <taxon>Artverviricota</taxon>
        <taxon>Revtraviricetes</taxon>
        <taxon>Ortervirales</taxon>
        <taxon>Retroviridae</taxon>
        <taxon>Orthoretrovirinae</taxon>
        <taxon>Lentivirus</taxon>
        <taxon>Lentivirus felimdef</taxon>
    </lineage>
</organism>
<dbReference type="EMBL" id="LC079040">
    <property type="protein sequence ID" value="BAT22739.1"/>
    <property type="molecule type" value="Genomic_RNA"/>
</dbReference>
<gene>
    <name evidence="1" type="primary">vif</name>
</gene>
<dbReference type="Pfam" id="PF05851">
    <property type="entry name" value="Lentivirus_VIF"/>
    <property type="match status" value="1"/>
</dbReference>